<dbReference type="GO" id="GO:0030246">
    <property type="term" value="F:carbohydrate binding"/>
    <property type="evidence" value="ECO:0007669"/>
    <property type="project" value="InterPro"/>
</dbReference>
<keyword evidence="1" id="KW-0378">Hydrolase</keyword>
<gene>
    <name evidence="4" type="ORF">C1I89_23800</name>
</gene>
<feature type="region of interest" description="Disordered" evidence="2">
    <location>
        <begin position="1233"/>
        <end position="1252"/>
    </location>
</feature>
<feature type="compositionally biased region" description="Polar residues" evidence="2">
    <location>
        <begin position="1183"/>
        <end position="1199"/>
    </location>
</feature>
<feature type="region of interest" description="Disordered" evidence="2">
    <location>
        <begin position="1183"/>
        <end position="1204"/>
    </location>
</feature>
<dbReference type="InterPro" id="IPR003610">
    <property type="entry name" value="CBM5/12"/>
</dbReference>
<sequence>MTETLERRPDIIGFGGKGGGGGRVAKEAPDSLHSTQFAQILDAINVGPTGGLYSPEEMAMRDFFLNGTPIQNEDGTINWPGVEVHFRTGTQTQDPIPGFPGAEATYAVGYQVKMGSPWTQLITGSEHDAVRITLATDRLTEQNTKNGDLNGYYIDYAIDLQVSGGQWETVLTASMRGKTTARYTRTHRINLPLRSGPWSIRVRRTSPDSTGSHIASSLFVDTYGTVTDQRMRYPNIALVGYKIPAELFSSVPTRAVRAKGRIIRVPSNYNPATRTYSGTWDGSFKLAVSSNPAWVLLDIIVSDIFGLGQQIKLGMVDRWRLYTIARYCDELVPDGLGGMEPRFRAVGQIASREDAAKLLQDLATVFRGAAFAANGTVVVTADMPAQPVYTYSRANIRGKFQYAGSRRSTRYTVAQVSYSNMDDFGRQKVEPVENHKGLARYGVIESSMTAFMCVSRGQAHRLGAWTLLTSQEQTNAVKFRVAMDYAVVLPGSVIEIADNVLAGAMIGGRLAAAESRTLVVLDRRARVKPGDVLTINMPSGMCESQSVVGVEFLENLVRVQTSQFSEMPQAEAGWSVSADDLKPAPFRVVSVSHIGPMEVEITAQQEAVGKHEAVDYGTKLDPLPTTVIPGREMAVPANVRLVSNTSVDQGAASHTMRIEWDGSKDARAYAVQWRRDNSDWIALPDTSLESAEVPGIRAGTYQARVQAISALDVHSGWGVSEFTALQGTLEPPPVLAYLRTASRLYGIGLEWGFPETISPLRRTEIYWSPAPDFSQATLLSEVSFPTSQLELPGLKAGTEFWFWGRLVDSLGEKGDFFPISGDGVHGITITDPTEYLEAIKDEVLSSEVGRQLLADIENLNQSIAEIDAELTTQGQTMSEQARKLIDLTEELRLEAVARSQGDQANAAAISAEATERKLQADANAAALGARVDALQAEVASLVGTPAWEDGKAYPAGVVVSWQGGLYRAKQEVPPGVAPGDTGYWDKIGNYDSLAEAVGDLTGRMAAVEVVTAGNVQKISQLEVVQGEQAAAITDVQQVQAGHATRMATIESEQGEQASKIHSLETVTADTARTLQNVVVQQGDMQSAISTLQTVTADMASRFDTLSTKVDGQESSISTLQTTQAGQAQRITTLEANQGDQASKIETIEDIQESQALRMTSLETKQGQDASRIQNLETTTADLASRTSSLESTQGEQASSITAIQQTQANQATQINTLRTDVNGNASEISSLKTTTDGLAQQSNSMSTTVGQNTAAIRAEEQARVSADDALTLRINQTNTAVGQNTARIAQEEQARATEDAALSQRITRMEAGQLESFDTERAWNFDTSTEGWVPYGTNPGNDLTWVGESPYYIRNTQKPNAPSLLGRADSGYLPISERFDGKLNNIIRVRIRFRNKSVRQHLICYVAINNAASPGTQFLNVPINSESTDWQIVDFDLNEFPGGVPTATNISRIVIGDTRDSQNGPFDIDFVAVGRYGAPLSHALLQQEARARADADGALAQTVDTLRTATEAEDARLDAAVKSEAQARTSAVDAQAQRITQLKAEYNVQANGENLIRDPYWDAPQIHWSGSLANRFSKRTLPLNNQNDGNGYPFVASITASGGAANAFVGDLITRRDASENPGVFAGQPIEGGKTYTFSGKIALNNNDSVGVVQVRCQFFDANGDQVSDPILATADLSAQGVWPWSATFTAPGAAASFRFRYRFIYGPQGGDFRVTNMGLFATRMQLQSVSEASNAADIRTEQTARVNADTALGQRIDTVTSRVGTVETSVATQANTLATLDGRVSSNWTVRVQANNAGRKYLAGIGVGIQSDGNGGTVDSYITMVADQLVLLTSVNGTLSSPFSVVNGQTFINDAFIRNASITTAKIGDGQITGAKIGNAQIWSGHIANAMIGNAHLVDAVISTAKIGVAQVDTLRIANGSVVGGASGGWNTEFGSSGNQQVPIGNVPLYLPYGGTLLVFIQAKTAGGAWGQPGSPLGRFPTLIASINGNPLILNATPSGWKNPNGGDMNTIVDGFSYVYGPVGPGAYTLFMDVYRPANGTATYSVSAALLGFQR</sequence>
<dbReference type="InterPro" id="IPR015406">
    <property type="entry name" value="GpJ_CSF"/>
</dbReference>
<dbReference type="InterPro" id="IPR032876">
    <property type="entry name" value="J_dom"/>
</dbReference>
<dbReference type="NCBIfam" id="NF038353">
    <property type="entry name" value="FxLYD_dom"/>
    <property type="match status" value="1"/>
</dbReference>
<feature type="compositionally biased region" description="Basic and acidic residues" evidence="2">
    <location>
        <begin position="1"/>
        <end position="10"/>
    </location>
</feature>
<evidence type="ECO:0000313" key="5">
    <source>
        <dbReference type="Proteomes" id="UP000235994"/>
    </source>
</evidence>
<evidence type="ECO:0000256" key="2">
    <source>
        <dbReference type="SAM" id="MobiDB-lite"/>
    </source>
</evidence>
<dbReference type="SMART" id="SM00495">
    <property type="entry name" value="ChtBD3"/>
    <property type="match status" value="1"/>
</dbReference>
<dbReference type="InterPro" id="IPR003961">
    <property type="entry name" value="FN3_dom"/>
</dbReference>
<dbReference type="GO" id="GO:0005576">
    <property type="term" value="C:extracellular region"/>
    <property type="evidence" value="ECO:0007669"/>
    <property type="project" value="InterPro"/>
</dbReference>
<dbReference type="SUPFAM" id="SSF51055">
    <property type="entry name" value="Carbohydrate binding domain"/>
    <property type="match status" value="1"/>
</dbReference>
<reference evidence="4 5" key="1">
    <citation type="submission" date="2018-01" db="EMBL/GenBank/DDBJ databases">
        <title>The draft genome of an aniline degradation strain ANB-1.</title>
        <authorList>
            <person name="Zhang L."/>
            <person name="Jiang J."/>
        </authorList>
    </citation>
    <scope>NUCLEOTIDE SEQUENCE [LARGE SCALE GENOMIC DNA]</scope>
    <source>
        <strain evidence="4 5">ANB-1</strain>
    </source>
</reference>
<dbReference type="Pfam" id="PF24801">
    <property type="entry name" value="FNIII-A_GpJ"/>
    <property type="match status" value="1"/>
</dbReference>
<feature type="region of interest" description="Disordered" evidence="2">
    <location>
        <begin position="1"/>
        <end position="26"/>
    </location>
</feature>
<dbReference type="Proteomes" id="UP000235994">
    <property type="component" value="Unassembled WGS sequence"/>
</dbReference>
<dbReference type="Gene3D" id="2.10.10.20">
    <property type="entry name" value="Carbohydrate-binding module superfamily 5/12"/>
    <property type="match status" value="1"/>
</dbReference>
<comment type="caution">
    <text evidence="4">The sequence shown here is derived from an EMBL/GenBank/DDBJ whole genome shotgun (WGS) entry which is preliminary data.</text>
</comment>
<dbReference type="InterPro" id="IPR013783">
    <property type="entry name" value="Ig-like_fold"/>
</dbReference>
<proteinExistence type="predicted"/>
<evidence type="ECO:0000256" key="1">
    <source>
        <dbReference type="ARBA" id="ARBA00022801"/>
    </source>
</evidence>
<feature type="compositionally biased region" description="Gly residues" evidence="2">
    <location>
        <begin position="13"/>
        <end position="23"/>
    </location>
</feature>
<dbReference type="EMBL" id="POQS01000006">
    <property type="protein sequence ID" value="PND31831.1"/>
    <property type="molecule type" value="Genomic_DNA"/>
</dbReference>
<dbReference type="RefSeq" id="WP_102774904.1">
    <property type="nucleotide sequence ID" value="NZ_POQS01000006.1"/>
</dbReference>
<keyword evidence="5" id="KW-1185">Reference proteome</keyword>
<name>A0A2N8KEF2_9BURK</name>
<dbReference type="InterPro" id="IPR055385">
    <property type="entry name" value="GpJ_HDII-ins2"/>
</dbReference>
<dbReference type="Gene3D" id="2.60.40.10">
    <property type="entry name" value="Immunoglobulins"/>
    <property type="match status" value="1"/>
</dbReference>
<accession>A0A2N8KEF2</accession>
<dbReference type="GO" id="GO:0005975">
    <property type="term" value="P:carbohydrate metabolic process"/>
    <property type="evidence" value="ECO:0007669"/>
    <property type="project" value="InterPro"/>
</dbReference>
<dbReference type="PANTHER" id="PTHR36251">
    <property type="entry name" value="FELS-1 PROPHAGE HOST SPECIFICITY PROTEIN-RELATED"/>
    <property type="match status" value="1"/>
</dbReference>
<dbReference type="PROSITE" id="PS50853">
    <property type="entry name" value="FN3"/>
    <property type="match status" value="1"/>
</dbReference>
<dbReference type="Pfam" id="PF13550">
    <property type="entry name" value="Phage-tail_3"/>
    <property type="match status" value="1"/>
</dbReference>
<dbReference type="GO" id="GO:0004553">
    <property type="term" value="F:hydrolase activity, hydrolyzing O-glycosyl compounds"/>
    <property type="evidence" value="ECO:0007669"/>
    <property type="project" value="InterPro"/>
</dbReference>
<organism evidence="4 5">
    <name type="scientific">Achromobacter pulmonis</name>
    <dbReference type="NCBI Taxonomy" id="1389932"/>
    <lineage>
        <taxon>Bacteria</taxon>
        <taxon>Pseudomonadati</taxon>
        <taxon>Pseudomonadota</taxon>
        <taxon>Betaproteobacteria</taxon>
        <taxon>Burkholderiales</taxon>
        <taxon>Alcaligenaceae</taxon>
        <taxon>Achromobacter</taxon>
    </lineage>
</organism>
<protein>
    <recommendedName>
        <fullName evidence="3">Fibronectin type-III domain-containing protein</fullName>
    </recommendedName>
</protein>
<feature type="domain" description="Fibronectin type-III" evidence="3">
    <location>
        <begin position="635"/>
        <end position="731"/>
    </location>
</feature>
<dbReference type="PANTHER" id="PTHR36251:SF2">
    <property type="entry name" value="GIFSY-2 PROPHAGE HOST SPECIFICITY PROTEIN J, PHAGE LAMBDA"/>
    <property type="match status" value="1"/>
</dbReference>
<dbReference type="Pfam" id="PF09327">
    <property type="entry name" value="Phage_Tail_Tip"/>
    <property type="match status" value="1"/>
</dbReference>
<dbReference type="InterPro" id="IPR036573">
    <property type="entry name" value="CBM_sf_5/12"/>
</dbReference>
<evidence type="ECO:0000259" key="3">
    <source>
        <dbReference type="PROSITE" id="PS50853"/>
    </source>
</evidence>
<dbReference type="InterPro" id="IPR053171">
    <property type="entry name" value="Viral_Tip_Attach_Protein"/>
</dbReference>
<dbReference type="Gene3D" id="2.60.120.260">
    <property type="entry name" value="Galactose-binding domain-like"/>
    <property type="match status" value="1"/>
</dbReference>
<dbReference type="InterPro" id="IPR047676">
    <property type="entry name" value="FxLYD_dom"/>
</dbReference>
<evidence type="ECO:0000313" key="4">
    <source>
        <dbReference type="EMBL" id="PND31831.1"/>
    </source>
</evidence>